<organism evidence="1 2">
    <name type="scientific">Dendrobium nobile</name>
    <name type="common">Orchid</name>
    <dbReference type="NCBI Taxonomy" id="94219"/>
    <lineage>
        <taxon>Eukaryota</taxon>
        <taxon>Viridiplantae</taxon>
        <taxon>Streptophyta</taxon>
        <taxon>Embryophyta</taxon>
        <taxon>Tracheophyta</taxon>
        <taxon>Spermatophyta</taxon>
        <taxon>Magnoliopsida</taxon>
        <taxon>Liliopsida</taxon>
        <taxon>Asparagales</taxon>
        <taxon>Orchidaceae</taxon>
        <taxon>Epidendroideae</taxon>
        <taxon>Malaxideae</taxon>
        <taxon>Dendrobiinae</taxon>
        <taxon>Dendrobium</taxon>
    </lineage>
</organism>
<evidence type="ECO:0000313" key="1">
    <source>
        <dbReference type="EMBL" id="KAI0524210.1"/>
    </source>
</evidence>
<dbReference type="Gene3D" id="3.40.50.2000">
    <property type="entry name" value="Glycogen Phosphorylase B"/>
    <property type="match status" value="1"/>
</dbReference>
<name>A0A8T3C1N7_DENNO</name>
<gene>
    <name evidence="1" type="ORF">KFK09_003574</name>
</gene>
<dbReference type="SMR" id="A0A8T3C1N7"/>
<comment type="caution">
    <text evidence="1">The sequence shown here is derived from an EMBL/GenBank/DDBJ whole genome shotgun (WGS) entry which is preliminary data.</text>
</comment>
<protein>
    <submittedName>
        <fullName evidence="1">Uncharacterized protein</fullName>
    </submittedName>
</protein>
<keyword evidence="2" id="KW-1185">Reference proteome</keyword>
<dbReference type="OrthoDB" id="694549at2759"/>
<dbReference type="SUPFAM" id="SSF53756">
    <property type="entry name" value="UDP-Glycosyltransferase/glycogen phosphorylase"/>
    <property type="match status" value="1"/>
</dbReference>
<sequence length="81" mass="9020">MTKIRLTAKVAMRLKARKDGIFDREEISRVVKDLMEGEEGERLRKRAKELEVEAAAAMIEGGSSSIALAALAEKWKSFPTV</sequence>
<proteinExistence type="predicted"/>
<dbReference type="PANTHER" id="PTHR48045:SF11">
    <property type="entry name" value="UDP-GLYCOSYLTRANSFERASE 72B1"/>
    <property type="match status" value="1"/>
</dbReference>
<dbReference type="Proteomes" id="UP000829196">
    <property type="component" value="Unassembled WGS sequence"/>
</dbReference>
<dbReference type="AlphaFoldDB" id="A0A8T3C1N7"/>
<evidence type="ECO:0000313" key="2">
    <source>
        <dbReference type="Proteomes" id="UP000829196"/>
    </source>
</evidence>
<reference evidence="1" key="1">
    <citation type="journal article" date="2022" name="Front. Genet.">
        <title>Chromosome-Scale Assembly of the Dendrobium nobile Genome Provides Insights Into the Molecular Mechanism of the Biosynthesis of the Medicinal Active Ingredient of Dendrobium.</title>
        <authorList>
            <person name="Xu Q."/>
            <person name="Niu S.-C."/>
            <person name="Li K.-L."/>
            <person name="Zheng P.-J."/>
            <person name="Zhang X.-J."/>
            <person name="Jia Y."/>
            <person name="Liu Y."/>
            <person name="Niu Y.-X."/>
            <person name="Yu L.-H."/>
            <person name="Chen D.-F."/>
            <person name="Zhang G.-Q."/>
        </authorList>
    </citation>
    <scope>NUCLEOTIDE SEQUENCE</scope>
    <source>
        <tissue evidence="1">Leaf</tissue>
    </source>
</reference>
<dbReference type="PANTHER" id="PTHR48045">
    <property type="entry name" value="UDP-GLYCOSYLTRANSFERASE 72B1"/>
    <property type="match status" value="1"/>
</dbReference>
<dbReference type="EMBL" id="JAGYWB010000004">
    <property type="protein sequence ID" value="KAI0524210.1"/>
    <property type="molecule type" value="Genomic_DNA"/>
</dbReference>
<accession>A0A8T3C1N7</accession>